<dbReference type="SUPFAM" id="SSF51905">
    <property type="entry name" value="FAD/NAD(P)-binding domain"/>
    <property type="match status" value="1"/>
</dbReference>
<dbReference type="RefSeq" id="WP_330431883.1">
    <property type="nucleotide sequence ID" value="NZ_JAZDUF010000002.1"/>
</dbReference>
<dbReference type="Pfam" id="PF13450">
    <property type="entry name" value="NAD_binding_8"/>
    <property type="match status" value="1"/>
</dbReference>
<dbReference type="Gene3D" id="3.50.50.60">
    <property type="entry name" value="FAD/NAD(P)-binding domain"/>
    <property type="match status" value="1"/>
</dbReference>
<dbReference type="EMBL" id="JAZDUF010000002">
    <property type="protein sequence ID" value="MEE3850207.1"/>
    <property type="molecule type" value="Genomic_DNA"/>
</dbReference>
<proteinExistence type="predicted"/>
<name>A0ABU7MB27_9ACTN</name>
<sequence length="484" mass="52642">MSAALATGERIMATGSLTTDYLVVGAGAMGMAFTDALIDHADVHVTLVDRRPTAGGHWLDAYPFVQLHQASVFYGVGSTVLGDGTVQRTGPEQGFGERARRPEIAAYFDDILWRRFVGSGRVTFLGTSEYRFDGENHLVESRVSGRIRPVTVRRKVVDATYLSPTIPATTPAPFAVADEVPVIPVHELASLREAPDHFVIVGAGKTATDAIIWLLTRAVDPNRILWVRPREPWMLNRAVVQPDPLVALQLATDTMAAATQAGTIDDVFASLEDVGVMMRIDPTAFPTMAKAPTLGAWELEHLRTIDRVVRLGHIERIDQREIVLQQGRVALPPGALVVHCAASGLRYPPLVPIWGDGPIRLQTIRAGFPCFNAALAGYVEATRDDDRERNRLCPPNRLSDTPREWLHMQARSARATRAFGAEPDIAAWANDCALNPARIRPELRDSAAVQAAHQRLSEVAQPGLARLTELAASATSAAGADHTR</sequence>
<dbReference type="Proteomes" id="UP001347146">
    <property type="component" value="Unassembled WGS sequence"/>
</dbReference>
<reference evidence="1 2" key="1">
    <citation type="submission" date="2024-01" db="EMBL/GenBank/DDBJ databases">
        <title>Draft genome sequence of Gordonia sp. LSe1-13.</title>
        <authorList>
            <person name="Suphannarot A."/>
            <person name="Mingma R."/>
        </authorList>
    </citation>
    <scope>NUCLEOTIDE SEQUENCE [LARGE SCALE GENOMIC DNA]</scope>
    <source>
        <strain evidence="1 2">LSe1-13</strain>
    </source>
</reference>
<accession>A0ABU7MB27</accession>
<evidence type="ECO:0000313" key="1">
    <source>
        <dbReference type="EMBL" id="MEE3850207.1"/>
    </source>
</evidence>
<organism evidence="1 2">
    <name type="scientific">Gordonia sesuvii</name>
    <dbReference type="NCBI Taxonomy" id="3116777"/>
    <lineage>
        <taxon>Bacteria</taxon>
        <taxon>Bacillati</taxon>
        <taxon>Actinomycetota</taxon>
        <taxon>Actinomycetes</taxon>
        <taxon>Mycobacteriales</taxon>
        <taxon>Gordoniaceae</taxon>
        <taxon>Gordonia</taxon>
    </lineage>
</organism>
<gene>
    <name evidence="1" type="ORF">VZC37_07665</name>
</gene>
<dbReference type="InterPro" id="IPR036188">
    <property type="entry name" value="FAD/NAD-bd_sf"/>
</dbReference>
<protein>
    <submittedName>
        <fullName evidence="1">FAD/NAD(P)-binding protein</fullName>
    </submittedName>
</protein>
<comment type="caution">
    <text evidence="1">The sequence shown here is derived from an EMBL/GenBank/DDBJ whole genome shotgun (WGS) entry which is preliminary data.</text>
</comment>
<keyword evidence="2" id="KW-1185">Reference proteome</keyword>
<evidence type="ECO:0000313" key="2">
    <source>
        <dbReference type="Proteomes" id="UP001347146"/>
    </source>
</evidence>